<evidence type="ECO:0000313" key="2">
    <source>
        <dbReference type="Proteomes" id="UP001205046"/>
    </source>
</evidence>
<dbReference type="RefSeq" id="WP_260073231.1">
    <property type="nucleotide sequence ID" value="NZ_JALXMO010000019.1"/>
</dbReference>
<organism evidence="1 2">
    <name type="scientific">Nesterenkonia massiliensis</name>
    <dbReference type="NCBI Taxonomy" id="1232429"/>
    <lineage>
        <taxon>Bacteria</taxon>
        <taxon>Bacillati</taxon>
        <taxon>Actinomycetota</taxon>
        <taxon>Actinomycetes</taxon>
        <taxon>Micrococcales</taxon>
        <taxon>Micrococcaceae</taxon>
        <taxon>Nesterenkonia</taxon>
    </lineage>
</organism>
<keyword evidence="2" id="KW-1185">Reference proteome</keyword>
<comment type="caution">
    <text evidence="1">The sequence shown here is derived from an EMBL/GenBank/DDBJ whole genome shotgun (WGS) entry which is preliminary data.</text>
</comment>
<proteinExistence type="predicted"/>
<name>A0ABT2HRF8_9MICC</name>
<accession>A0ABT2HRF8</accession>
<dbReference type="Proteomes" id="UP001205046">
    <property type="component" value="Unassembled WGS sequence"/>
</dbReference>
<evidence type="ECO:0000313" key="1">
    <source>
        <dbReference type="EMBL" id="MCT1607261.1"/>
    </source>
</evidence>
<sequence>MLAELPQPSSHSAIYIGNGQVISATVSNGISVHDINAGWHQVNAILRPGE</sequence>
<protein>
    <submittedName>
        <fullName evidence="1">C40 family peptidase</fullName>
    </submittedName>
</protein>
<dbReference type="Gene3D" id="3.90.1720.10">
    <property type="entry name" value="endopeptidase domain like (from Nostoc punctiforme)"/>
    <property type="match status" value="1"/>
</dbReference>
<gene>
    <name evidence="1" type="ORF">M3B43_07965</name>
</gene>
<dbReference type="EMBL" id="JALXMO010000019">
    <property type="protein sequence ID" value="MCT1607261.1"/>
    <property type="molecule type" value="Genomic_DNA"/>
</dbReference>
<reference evidence="1 2" key="1">
    <citation type="submission" date="2022-04" db="EMBL/GenBank/DDBJ databases">
        <title>Human microbiome associated bacterial genomes.</title>
        <authorList>
            <person name="Sandstrom S."/>
            <person name="Salamzade R."/>
            <person name="Kalan L.R."/>
        </authorList>
    </citation>
    <scope>NUCLEOTIDE SEQUENCE [LARGE SCALE GENOMIC DNA]</scope>
    <source>
        <strain evidence="2">p3-SID767</strain>
    </source>
</reference>